<dbReference type="Proteomes" id="UP000676649">
    <property type="component" value="Chromosome"/>
</dbReference>
<accession>A0A975MPF7</accession>
<organism evidence="1 2">
    <name type="scientific">Methylomonas paludis</name>
    <dbReference type="NCBI Taxonomy" id="1173101"/>
    <lineage>
        <taxon>Bacteria</taxon>
        <taxon>Pseudomonadati</taxon>
        <taxon>Pseudomonadota</taxon>
        <taxon>Gammaproteobacteria</taxon>
        <taxon>Methylococcales</taxon>
        <taxon>Methylococcaceae</taxon>
        <taxon>Methylomonas</taxon>
    </lineage>
</organism>
<dbReference type="RefSeq" id="WP_215583393.1">
    <property type="nucleotide sequence ID" value="NZ_CP073754.1"/>
</dbReference>
<evidence type="ECO:0000313" key="2">
    <source>
        <dbReference type="Proteomes" id="UP000676649"/>
    </source>
</evidence>
<sequence>MSRLLISDANILIDLEEGGLIAELFQLPFQLQVPDLLFVDELEADHSYLLDYGLQLGELNPASMAEVEVLAAKYA</sequence>
<evidence type="ECO:0000313" key="1">
    <source>
        <dbReference type="EMBL" id="QWF71611.1"/>
    </source>
</evidence>
<evidence type="ECO:0008006" key="3">
    <source>
        <dbReference type="Google" id="ProtNLM"/>
    </source>
</evidence>
<reference evidence="1" key="1">
    <citation type="submission" date="2021-04" db="EMBL/GenBank/DDBJ databases">
        <title>Draft genome sequence data of methanotrophic Methylovulum sp. strain S1L and Methylomonas sp. strain S2AM isolated from boreal lake water columns.</title>
        <authorList>
            <person name="Rissanen A.J."/>
            <person name="Mangayil R."/>
            <person name="Svenning M.M."/>
            <person name="Khanongnuch R."/>
        </authorList>
    </citation>
    <scope>NUCLEOTIDE SEQUENCE</scope>
    <source>
        <strain evidence="1">S2AM</strain>
    </source>
</reference>
<dbReference type="AlphaFoldDB" id="A0A975MPF7"/>
<keyword evidence="2" id="KW-1185">Reference proteome</keyword>
<proteinExistence type="predicted"/>
<gene>
    <name evidence="1" type="ORF">KEF85_03785</name>
</gene>
<protein>
    <recommendedName>
        <fullName evidence="3">DUF3368 domain-containing protein</fullName>
    </recommendedName>
</protein>
<dbReference type="EMBL" id="CP073754">
    <property type="protein sequence ID" value="QWF71611.1"/>
    <property type="molecule type" value="Genomic_DNA"/>
</dbReference>
<name>A0A975MPF7_9GAMM</name>
<dbReference type="KEGG" id="mpad:KEF85_03785"/>